<dbReference type="Gene3D" id="3.40.50.1110">
    <property type="entry name" value="SGNH hydrolase"/>
    <property type="match status" value="1"/>
</dbReference>
<gene>
    <name evidence="1" type="ORF">AQJ64_02525</name>
</gene>
<dbReference type="InterPro" id="IPR036514">
    <property type="entry name" value="SGNH_hydro_sf"/>
</dbReference>
<dbReference type="InterPro" id="IPR053140">
    <property type="entry name" value="GDSL_Rv0518-like"/>
</dbReference>
<dbReference type="PANTHER" id="PTHR43784">
    <property type="entry name" value="GDSL-LIKE LIPASE/ACYLHYDROLASE, PUTATIVE (AFU_ORTHOLOGUE AFUA_2G00820)-RELATED"/>
    <property type="match status" value="1"/>
</dbReference>
<name>A0A101TA62_9ACTN</name>
<sequence length="78" mass="8041">MHGGRGGRAGQLNAWLRTTGAFHGVLDFDRALRDPAAPTRMLAADGSGDHLHPGDAGYAALAGAVDLRLPRGPDVRAA</sequence>
<comment type="caution">
    <text evidence="1">The sequence shown here is derived from an EMBL/GenBank/DDBJ whole genome shotgun (WGS) entry which is preliminary data.</text>
</comment>
<reference evidence="1 2" key="1">
    <citation type="submission" date="2015-10" db="EMBL/GenBank/DDBJ databases">
        <title>Draft genome sequence of Streptomyces griseoruber DSM 40281, type strain for the species Streptomyces griseoruber.</title>
        <authorList>
            <person name="Ruckert C."/>
            <person name="Winkler A."/>
            <person name="Kalinowski J."/>
            <person name="Kampfer P."/>
            <person name="Glaeser S."/>
        </authorList>
    </citation>
    <scope>NUCLEOTIDE SEQUENCE [LARGE SCALE GENOMIC DNA]</scope>
    <source>
        <strain evidence="1 2">DSM 40281</strain>
    </source>
</reference>
<evidence type="ECO:0000313" key="1">
    <source>
        <dbReference type="EMBL" id="KUN88569.1"/>
    </source>
</evidence>
<dbReference type="PANTHER" id="PTHR43784:SF2">
    <property type="entry name" value="GDSL-LIKE LIPASE_ACYLHYDROLASE, PUTATIVE (AFU_ORTHOLOGUE AFUA_2G00820)-RELATED"/>
    <property type="match status" value="1"/>
</dbReference>
<proteinExistence type="predicted"/>
<accession>A0A101TA62</accession>
<protein>
    <recommendedName>
        <fullName evidence="3">SGNH hydrolase-type esterase domain-containing protein</fullName>
    </recommendedName>
</protein>
<dbReference type="Proteomes" id="UP000052982">
    <property type="component" value="Unassembled WGS sequence"/>
</dbReference>
<evidence type="ECO:0000313" key="2">
    <source>
        <dbReference type="Proteomes" id="UP000052982"/>
    </source>
</evidence>
<dbReference type="STRING" id="1943.AQJ64_02525"/>
<dbReference type="AlphaFoldDB" id="A0A101TA62"/>
<dbReference type="SUPFAM" id="SSF52266">
    <property type="entry name" value="SGNH hydrolase"/>
    <property type="match status" value="1"/>
</dbReference>
<dbReference type="RefSeq" id="WP_055634559.1">
    <property type="nucleotide sequence ID" value="NZ_JBIRTR010000015.1"/>
</dbReference>
<keyword evidence="2" id="KW-1185">Reference proteome</keyword>
<dbReference type="EMBL" id="LMWW01000003">
    <property type="protein sequence ID" value="KUN88569.1"/>
    <property type="molecule type" value="Genomic_DNA"/>
</dbReference>
<organism evidence="1 2">
    <name type="scientific">Streptomyces griseoruber</name>
    <dbReference type="NCBI Taxonomy" id="1943"/>
    <lineage>
        <taxon>Bacteria</taxon>
        <taxon>Bacillati</taxon>
        <taxon>Actinomycetota</taxon>
        <taxon>Actinomycetes</taxon>
        <taxon>Kitasatosporales</taxon>
        <taxon>Streptomycetaceae</taxon>
        <taxon>Streptomyces</taxon>
    </lineage>
</organism>
<evidence type="ECO:0008006" key="3">
    <source>
        <dbReference type="Google" id="ProtNLM"/>
    </source>
</evidence>